<organism evidence="1 2">
    <name type="scientific">Knufia fluminis</name>
    <dbReference type="NCBI Taxonomy" id="191047"/>
    <lineage>
        <taxon>Eukaryota</taxon>
        <taxon>Fungi</taxon>
        <taxon>Dikarya</taxon>
        <taxon>Ascomycota</taxon>
        <taxon>Pezizomycotina</taxon>
        <taxon>Eurotiomycetes</taxon>
        <taxon>Chaetothyriomycetidae</taxon>
        <taxon>Chaetothyriales</taxon>
        <taxon>Trichomeriaceae</taxon>
        <taxon>Knufia</taxon>
    </lineage>
</organism>
<evidence type="ECO:0000313" key="1">
    <source>
        <dbReference type="EMBL" id="KAK5956228.1"/>
    </source>
</evidence>
<accession>A0AAN8EPW3</accession>
<proteinExistence type="predicted"/>
<dbReference type="AlphaFoldDB" id="A0AAN8EPW3"/>
<name>A0AAN8EPW3_9EURO</name>
<sequence>MAVSPRASVQDLEARERDFEELERIFSPARQELEPLYAKIQICSEISTIVSDDLQPEAKAQFERYRWQATAAMLRLNVTTIGKLKKMELETETGKERRAGIVATYTKHFETVEASFKECIRSLRMSETRAKHELADEIERELKDISRSHA</sequence>
<dbReference type="Proteomes" id="UP001316803">
    <property type="component" value="Unassembled WGS sequence"/>
</dbReference>
<comment type="caution">
    <text evidence="1">The sequence shown here is derived from an EMBL/GenBank/DDBJ whole genome shotgun (WGS) entry which is preliminary data.</text>
</comment>
<protein>
    <submittedName>
        <fullName evidence="1">Uncharacterized protein</fullName>
    </submittedName>
</protein>
<evidence type="ECO:0000313" key="2">
    <source>
        <dbReference type="Proteomes" id="UP001316803"/>
    </source>
</evidence>
<gene>
    <name evidence="1" type="ORF">OHC33_002803</name>
</gene>
<reference evidence="1 2" key="1">
    <citation type="submission" date="2022-12" db="EMBL/GenBank/DDBJ databases">
        <title>Genomic features and morphological characterization of a novel Knufia sp. strain isolated from spacecraft assembly facility.</title>
        <authorList>
            <person name="Teixeira M."/>
            <person name="Chander A.M."/>
            <person name="Stajich J.E."/>
            <person name="Venkateswaran K."/>
        </authorList>
    </citation>
    <scope>NUCLEOTIDE SEQUENCE [LARGE SCALE GENOMIC DNA]</scope>
    <source>
        <strain evidence="1 2">FJI-L2-BK-P2</strain>
    </source>
</reference>
<keyword evidence="2" id="KW-1185">Reference proteome</keyword>
<dbReference type="EMBL" id="JAKLMC020000005">
    <property type="protein sequence ID" value="KAK5956228.1"/>
    <property type="molecule type" value="Genomic_DNA"/>
</dbReference>